<dbReference type="OrthoDB" id="663481at2"/>
<keyword evidence="1" id="KW-0812">Transmembrane</keyword>
<keyword evidence="1" id="KW-1133">Transmembrane helix</keyword>
<protein>
    <submittedName>
        <fullName evidence="2">Uncharacterized protein</fullName>
    </submittedName>
</protein>
<sequence length="239" mass="27940">MNKEELIDRYLAGELNEEEKSNFKKMMDDDPSIAEEVKFRRELKLAIKKSERTQIKEMLSATEKARGKSVKINWPMYLAAASVAFIFITGLWFFVLNDKPDPDELYVAYYAPYENVVHPIERSESIENLETEAFLAYEQGNYKEARALFSKLEVERKDPYIQLYLGITLMSMEDYSLATDYFNEYIKSEGKLKDRALWYLSLSYLKTGESGKAIQTLKKLIEMNGYNRYKAEELLAKIE</sequence>
<reference evidence="2 3" key="1">
    <citation type="submission" date="2018-04" db="EMBL/GenBank/DDBJ databases">
        <title>Complete genome uncultured novel isolate.</title>
        <authorList>
            <person name="Merlino G."/>
        </authorList>
    </citation>
    <scope>NUCLEOTIDE SEQUENCE [LARGE SCALE GENOMIC DNA]</scope>
    <source>
        <strain evidence="3">R1DC9</strain>
    </source>
</reference>
<dbReference type="AlphaFoldDB" id="A0A4D7JPS5"/>
<proteinExistence type="predicted"/>
<evidence type="ECO:0000313" key="3">
    <source>
        <dbReference type="Proteomes" id="UP000298616"/>
    </source>
</evidence>
<dbReference type="EMBL" id="CP028923">
    <property type="protein sequence ID" value="QCK16637.1"/>
    <property type="molecule type" value="Genomic_DNA"/>
</dbReference>
<dbReference type="SUPFAM" id="SSF48452">
    <property type="entry name" value="TPR-like"/>
    <property type="match status" value="1"/>
</dbReference>
<feature type="transmembrane region" description="Helical" evidence="1">
    <location>
        <begin position="74"/>
        <end position="95"/>
    </location>
</feature>
<dbReference type="RefSeq" id="WP_137092228.1">
    <property type="nucleotide sequence ID" value="NZ_CP028923.1"/>
</dbReference>
<gene>
    <name evidence="2" type="ORF">DCC35_18825</name>
</gene>
<evidence type="ECO:0000313" key="2">
    <source>
        <dbReference type="EMBL" id="QCK16637.1"/>
    </source>
</evidence>
<dbReference type="KEGG" id="fpf:DCC35_18825"/>
<keyword evidence="1" id="KW-0472">Membrane</keyword>
<keyword evidence="3" id="KW-1185">Reference proteome</keyword>
<name>A0A4D7JPS5_9BACT</name>
<accession>A0A4D7JPS5</accession>
<dbReference type="Gene3D" id="1.25.40.10">
    <property type="entry name" value="Tetratricopeptide repeat domain"/>
    <property type="match status" value="1"/>
</dbReference>
<evidence type="ECO:0000256" key="1">
    <source>
        <dbReference type="SAM" id="Phobius"/>
    </source>
</evidence>
<dbReference type="InterPro" id="IPR019734">
    <property type="entry name" value="TPR_rpt"/>
</dbReference>
<dbReference type="InterPro" id="IPR011990">
    <property type="entry name" value="TPR-like_helical_dom_sf"/>
</dbReference>
<dbReference type="Proteomes" id="UP000298616">
    <property type="component" value="Chromosome"/>
</dbReference>
<dbReference type="Pfam" id="PF13174">
    <property type="entry name" value="TPR_6"/>
    <property type="match status" value="1"/>
</dbReference>
<organism evidence="2 3">
    <name type="scientific">Mangrovivirga cuniculi</name>
    <dbReference type="NCBI Taxonomy" id="2715131"/>
    <lineage>
        <taxon>Bacteria</taxon>
        <taxon>Pseudomonadati</taxon>
        <taxon>Bacteroidota</taxon>
        <taxon>Cytophagia</taxon>
        <taxon>Cytophagales</taxon>
        <taxon>Mangrovivirgaceae</taxon>
        <taxon>Mangrovivirga</taxon>
    </lineage>
</organism>